<feature type="compositionally biased region" description="Polar residues" evidence="1">
    <location>
        <begin position="338"/>
        <end position="360"/>
    </location>
</feature>
<feature type="region of interest" description="Disordered" evidence="1">
    <location>
        <begin position="300"/>
        <end position="378"/>
    </location>
</feature>
<keyword evidence="3" id="KW-1185">Reference proteome</keyword>
<evidence type="ECO:0000256" key="1">
    <source>
        <dbReference type="SAM" id="MobiDB-lite"/>
    </source>
</evidence>
<evidence type="ECO:0000313" key="2">
    <source>
        <dbReference type="EMBL" id="CAH1781772.1"/>
    </source>
</evidence>
<feature type="region of interest" description="Disordered" evidence="1">
    <location>
        <begin position="90"/>
        <end position="133"/>
    </location>
</feature>
<feature type="region of interest" description="Disordered" evidence="1">
    <location>
        <begin position="458"/>
        <end position="480"/>
    </location>
</feature>
<feature type="compositionally biased region" description="Polar residues" evidence="1">
    <location>
        <begin position="24"/>
        <end position="37"/>
    </location>
</feature>
<proteinExistence type="predicted"/>
<feature type="compositionally biased region" description="Basic and acidic residues" evidence="1">
    <location>
        <begin position="585"/>
        <end position="612"/>
    </location>
</feature>
<feature type="compositionally biased region" description="Basic and acidic residues" evidence="1">
    <location>
        <begin position="324"/>
        <end position="337"/>
    </location>
</feature>
<evidence type="ECO:0000313" key="3">
    <source>
        <dbReference type="Proteomes" id="UP000749559"/>
    </source>
</evidence>
<sequence>MAMKRLDSGFLSELKSVIQHIKNTESTGESNVDSVQATIDDDDPQVIVDDPQATRRNDTQEQDETETLHDGLKRSISNACNVQNLAAKLNSPHQVSLQRSQTTTGNHSMSNHHQSRSHGTSNTRKVSFISSKKNPSIDFKSELSDVLRKRKGDDGEKQTDLSKIDEAKQETKRIFNIPGKPPPLSPSQLREIRRPSQTPESVVPSEETVIENEKVLPEVIVEDINESSDSTQAQLDIQSGINVANIISGFNGVNIEDDKGTNLHQQLIPSANLENSELNDGVAIAAGGLALATECTHSYHIPTPPPLPPHLGNTFPKSSQINKTNEHDKSNNQDKSKTIQNGVNQASQIRNTVNKIIKSQSESHKDNTNHKVSKLNKGRVYSGVTHDSREFEKINTNKSQTFSIDRTQGLIDNPSINIRKIIFEKPADEDSNEVLTRFDCNLKDNKANQRNNRVLTQTVGSESEKLQIENNKEQDEPDPHGLEIAQDAEFIESPIESSIQVNKTKHLFENPISIDRNTKVKECKRNDSFERIPPLGQELSSLDRRQQVKFQQTTNMGNTPFSGSYSVIDSQPAITEECSGSYSEHVNDNKDMSHNRKRHVDKELDSYKGHSKSVEHGLEDDISQQYKPLFQKKLSLPRIPFSKLAMGGDPNSPDGTPVFKRGYLKQRDAYGARNSFNTKRKQSVNDPDNVSYSNPHSNPDDDYCLYAPNDVFSGPKHVSLTSNSLYESYDDQQRRREAEFMSNRLYESTPEVYNRHYERAPKPNDWVPSNDWKQQNGCLESEASSVDNYHKISEHSRLISYNNRSMAHSNEKNAHTNGLMIMEDDDDYVSNEPIYSEIDPSRRQLESGTSHFESGITSDTSIDDLTVSTGMSHNEFYGYKTYPPPKSETWNPEYNHTGDRIPPEGAEVEKLHHSPHSSGYNFHNINNRITVPFPTSFHKHGNDVEELIKTMGINNRHGSTMLEESGLNDNSFMPFRQSARFNKRPDQEGDTDRLTIYHTWSATSRKIRGKHDKLRLRRFPQDEHKIDTPWSKVPPKDIRPKSDPHKSPKKERKGLFFKRNKSKSPKEVTKSERSVDYEEAGHMIKKRHFLLKRFNKSPKLNKKGLFSNQKEKTDAYGSDFEVSDHESNKPLMTKKKKGRKNKSSYSPIPEPEPKGRYFKKNESRSHMSQASESVQSVHTYFHIDSDHETTDIDGQGSCDKNSDSETEFSCNFDEFEKSVIQYVRGGNMSSATSDIKSLYRQQLDSTSVTPLYLQEKGILNHLKCCLRCGNGNASVSSQVGCPSLKRTINRIKAKQSKTYSL</sequence>
<organism evidence="2 3">
    <name type="scientific">Owenia fusiformis</name>
    <name type="common">Polychaete worm</name>
    <dbReference type="NCBI Taxonomy" id="6347"/>
    <lineage>
        <taxon>Eukaryota</taxon>
        <taxon>Metazoa</taxon>
        <taxon>Spiralia</taxon>
        <taxon>Lophotrochozoa</taxon>
        <taxon>Annelida</taxon>
        <taxon>Polychaeta</taxon>
        <taxon>Sedentaria</taxon>
        <taxon>Canalipalpata</taxon>
        <taxon>Sabellida</taxon>
        <taxon>Oweniida</taxon>
        <taxon>Oweniidae</taxon>
        <taxon>Owenia</taxon>
    </lineage>
</organism>
<feature type="compositionally biased region" description="Basic and acidic residues" evidence="1">
    <location>
        <begin position="149"/>
        <end position="173"/>
    </location>
</feature>
<dbReference type="Proteomes" id="UP000749559">
    <property type="component" value="Unassembled WGS sequence"/>
</dbReference>
<name>A0A8S4NJP1_OWEFU</name>
<comment type="caution">
    <text evidence="2">The sequence shown here is derived from an EMBL/GenBank/DDBJ whole genome shotgun (WGS) entry which is preliminary data.</text>
</comment>
<gene>
    <name evidence="2" type="ORF">OFUS_LOCUS8299</name>
</gene>
<feature type="region of interest" description="Disordered" evidence="1">
    <location>
        <begin position="579"/>
        <end position="612"/>
    </location>
</feature>
<dbReference type="EMBL" id="CAIIXF020000004">
    <property type="protein sequence ID" value="CAH1781772.1"/>
    <property type="molecule type" value="Genomic_DNA"/>
</dbReference>
<feature type="region of interest" description="Disordered" evidence="1">
    <location>
        <begin position="1025"/>
        <end position="1076"/>
    </location>
</feature>
<feature type="compositionally biased region" description="Polar residues" evidence="1">
    <location>
        <begin position="684"/>
        <end position="697"/>
    </location>
</feature>
<feature type="region of interest" description="Disordered" evidence="1">
    <location>
        <begin position="149"/>
        <end position="201"/>
    </location>
</feature>
<protein>
    <submittedName>
        <fullName evidence="2">Uncharacterized protein</fullName>
    </submittedName>
</protein>
<feature type="region of interest" description="Disordered" evidence="1">
    <location>
        <begin position="670"/>
        <end position="700"/>
    </location>
</feature>
<accession>A0A8S4NJP1</accession>
<feature type="compositionally biased region" description="Polar residues" evidence="1">
    <location>
        <begin position="91"/>
        <end position="133"/>
    </location>
</feature>
<feature type="region of interest" description="Disordered" evidence="1">
    <location>
        <begin position="24"/>
        <end position="71"/>
    </location>
</feature>
<feature type="region of interest" description="Disordered" evidence="1">
    <location>
        <begin position="1116"/>
        <end position="1173"/>
    </location>
</feature>
<feature type="compositionally biased region" description="Basic residues" evidence="1">
    <location>
        <begin position="1132"/>
        <end position="1142"/>
    </location>
</feature>
<feature type="compositionally biased region" description="Basic and acidic residues" evidence="1">
    <location>
        <begin position="1151"/>
        <end position="1165"/>
    </location>
</feature>
<feature type="compositionally biased region" description="Basic and acidic residues" evidence="1">
    <location>
        <begin position="462"/>
        <end position="480"/>
    </location>
</feature>
<feature type="compositionally biased region" description="Basic and acidic residues" evidence="1">
    <location>
        <begin position="1064"/>
        <end position="1076"/>
    </location>
</feature>
<feature type="compositionally biased region" description="Basic and acidic residues" evidence="1">
    <location>
        <begin position="1034"/>
        <end position="1046"/>
    </location>
</feature>
<reference evidence="2" key="1">
    <citation type="submission" date="2022-03" db="EMBL/GenBank/DDBJ databases">
        <authorList>
            <person name="Martin C."/>
        </authorList>
    </citation>
    <scope>NUCLEOTIDE SEQUENCE</scope>
</reference>
<feature type="compositionally biased region" description="Basic residues" evidence="1">
    <location>
        <begin position="1047"/>
        <end position="1063"/>
    </location>
</feature>